<evidence type="ECO:0000256" key="4">
    <source>
        <dbReference type="ARBA" id="ARBA00022692"/>
    </source>
</evidence>
<comment type="subcellular location">
    <subcellularLocation>
        <location evidence="1 7">Cell membrane</location>
        <topology evidence="1 7">Multi-pass membrane protein</topology>
    </subcellularLocation>
</comment>
<evidence type="ECO:0000256" key="2">
    <source>
        <dbReference type="ARBA" id="ARBA00006364"/>
    </source>
</evidence>
<comment type="similarity">
    <text evidence="2 7">Belongs to the NKAIN family.</text>
</comment>
<name>A0A6B0RTA5_9CETA</name>
<evidence type="ECO:0000256" key="6">
    <source>
        <dbReference type="ARBA" id="ARBA00023136"/>
    </source>
</evidence>
<dbReference type="AlphaFoldDB" id="A0A6B0RTA5"/>
<feature type="transmembrane region" description="Helical" evidence="7">
    <location>
        <begin position="272"/>
        <end position="292"/>
    </location>
</feature>
<comment type="caution">
    <text evidence="8">The sequence shown here is derived from an EMBL/GenBank/DDBJ whole genome shotgun (WGS) entry which is preliminary data.</text>
</comment>
<evidence type="ECO:0000256" key="7">
    <source>
        <dbReference type="RuleBase" id="RU368041"/>
    </source>
</evidence>
<feature type="transmembrane region" description="Helical" evidence="7">
    <location>
        <begin position="155"/>
        <end position="176"/>
    </location>
</feature>
<dbReference type="PANTHER" id="PTHR13084">
    <property type="entry name" value="T-CELL LYMPHOMA BREAKPOINT-ASSOCIATED TARGET 1-RELATED"/>
    <property type="match status" value="1"/>
</dbReference>
<dbReference type="EMBL" id="VBQZ03000092">
    <property type="protein sequence ID" value="MXQ93290.1"/>
    <property type="molecule type" value="Genomic_DNA"/>
</dbReference>
<evidence type="ECO:0000256" key="1">
    <source>
        <dbReference type="ARBA" id="ARBA00004651"/>
    </source>
</evidence>
<keyword evidence="5 7" id="KW-1133">Transmembrane helix</keyword>
<dbReference type="InterPro" id="IPR008516">
    <property type="entry name" value="Na/K-Atpase_Interacting"/>
</dbReference>
<gene>
    <name evidence="8" type="ORF">E5288_WYG008027</name>
</gene>
<dbReference type="GO" id="GO:0005886">
    <property type="term" value="C:plasma membrane"/>
    <property type="evidence" value="ECO:0007669"/>
    <property type="project" value="UniProtKB-SubCell"/>
</dbReference>
<dbReference type="Proteomes" id="UP000322234">
    <property type="component" value="Unassembled WGS sequence"/>
</dbReference>
<protein>
    <recommendedName>
        <fullName evidence="7">Sodium/potassium-transporting ATPase subunit beta-1-interacting protein</fullName>
        <shortName evidence="7">Na(+)/K(+)-transporting ATPase subunit beta-1-interacting protein</shortName>
    </recommendedName>
</protein>
<accession>A0A6B0RTA5</accession>
<sequence>MCIAAHLPGGNAALSCTITLPLGSLAEPQVLRLLPNVIMTAPSSQMTVMKQELNIPHLRVSGEILCHLEFTCEPPWTRSSVSGICSLVKAPGVMLSIVISAWLSFIRLWFFLVMSVRNEMIILYVPCHHTDHDCEMKVKLSALERQIFDFLGFQWAPILGNFLHIIVVILGLFGTIQYRPRYIVVYTVWTALWVTWNVFIICFYLEVGGLSKDTDLMTFNISVHRSWWREHGPGCVRRVLPPSAHGMTDDYTYVSVTGCIVDFQYLEVIHSAVQILLSLVGFVYACYVISIFMEEEDTWPMADDSP</sequence>
<evidence type="ECO:0000256" key="5">
    <source>
        <dbReference type="ARBA" id="ARBA00022989"/>
    </source>
</evidence>
<organism evidence="8 9">
    <name type="scientific">Bos mutus</name>
    <name type="common">wild yak</name>
    <dbReference type="NCBI Taxonomy" id="72004"/>
    <lineage>
        <taxon>Eukaryota</taxon>
        <taxon>Metazoa</taxon>
        <taxon>Chordata</taxon>
        <taxon>Craniata</taxon>
        <taxon>Vertebrata</taxon>
        <taxon>Euteleostomi</taxon>
        <taxon>Mammalia</taxon>
        <taxon>Eutheria</taxon>
        <taxon>Laurasiatheria</taxon>
        <taxon>Artiodactyla</taxon>
        <taxon>Ruminantia</taxon>
        <taxon>Pecora</taxon>
        <taxon>Bovidae</taxon>
        <taxon>Bovinae</taxon>
        <taxon>Bos</taxon>
    </lineage>
</organism>
<evidence type="ECO:0000313" key="9">
    <source>
        <dbReference type="Proteomes" id="UP000322234"/>
    </source>
</evidence>
<reference evidence="8" key="1">
    <citation type="submission" date="2019-10" db="EMBL/GenBank/DDBJ databases">
        <title>The sequence and de novo assembly of the wild yak genome.</title>
        <authorList>
            <person name="Liu Y."/>
        </authorList>
    </citation>
    <scope>NUCLEOTIDE SEQUENCE [LARGE SCALE GENOMIC DNA]</scope>
    <source>
        <strain evidence="8">WY2019</strain>
    </source>
</reference>
<dbReference type="PANTHER" id="PTHR13084:SF2">
    <property type="entry name" value="SODIUM_POTASSIUM-TRANSPORTING ATPASE SUBUNIT BETA-1-INTERACTING PROTEIN 3"/>
    <property type="match status" value="1"/>
</dbReference>
<keyword evidence="4 7" id="KW-0812">Transmembrane</keyword>
<keyword evidence="9" id="KW-1185">Reference proteome</keyword>
<proteinExistence type="inferred from homology"/>
<keyword evidence="3 7" id="KW-1003">Cell membrane</keyword>
<keyword evidence="6 7" id="KW-0472">Membrane</keyword>
<feature type="transmembrane region" description="Helical" evidence="7">
    <location>
        <begin position="92"/>
        <end position="112"/>
    </location>
</feature>
<dbReference type="GO" id="GO:0002028">
    <property type="term" value="P:regulation of sodium ion transport"/>
    <property type="evidence" value="ECO:0007669"/>
    <property type="project" value="UniProtKB-UniRule"/>
</dbReference>
<evidence type="ECO:0000313" key="8">
    <source>
        <dbReference type="EMBL" id="MXQ93290.1"/>
    </source>
</evidence>
<feature type="transmembrane region" description="Helical" evidence="7">
    <location>
        <begin position="183"/>
        <end position="207"/>
    </location>
</feature>
<dbReference type="Pfam" id="PF05640">
    <property type="entry name" value="NKAIN"/>
    <property type="match status" value="1"/>
</dbReference>
<evidence type="ECO:0000256" key="3">
    <source>
        <dbReference type="ARBA" id="ARBA00022475"/>
    </source>
</evidence>